<gene>
    <name evidence="1" type="ORF">NQ176_g5237</name>
</gene>
<keyword evidence="2" id="KW-1185">Reference proteome</keyword>
<accession>A0ACC1NAJ6</accession>
<organism evidence="1 2">
    <name type="scientific">Zarea fungicola</name>
    <dbReference type="NCBI Taxonomy" id="93591"/>
    <lineage>
        <taxon>Eukaryota</taxon>
        <taxon>Fungi</taxon>
        <taxon>Dikarya</taxon>
        <taxon>Ascomycota</taxon>
        <taxon>Pezizomycotina</taxon>
        <taxon>Sordariomycetes</taxon>
        <taxon>Hypocreomycetidae</taxon>
        <taxon>Hypocreales</taxon>
        <taxon>Cordycipitaceae</taxon>
        <taxon>Zarea</taxon>
    </lineage>
</organism>
<evidence type="ECO:0000313" key="2">
    <source>
        <dbReference type="Proteomes" id="UP001143910"/>
    </source>
</evidence>
<dbReference type="Proteomes" id="UP001143910">
    <property type="component" value="Unassembled WGS sequence"/>
</dbReference>
<name>A0ACC1NAJ6_9HYPO</name>
<evidence type="ECO:0000313" key="1">
    <source>
        <dbReference type="EMBL" id="KAJ2975934.1"/>
    </source>
</evidence>
<proteinExistence type="predicted"/>
<reference evidence="1" key="1">
    <citation type="submission" date="2022-08" db="EMBL/GenBank/DDBJ databases">
        <title>Genome Sequence of Lecanicillium fungicola.</title>
        <authorList>
            <person name="Buettner E."/>
        </authorList>
    </citation>
    <scope>NUCLEOTIDE SEQUENCE</scope>
    <source>
        <strain evidence="1">Babe33</strain>
    </source>
</reference>
<dbReference type="EMBL" id="JANJQO010000643">
    <property type="protein sequence ID" value="KAJ2975934.1"/>
    <property type="molecule type" value="Genomic_DNA"/>
</dbReference>
<sequence>MLLNGILTLSVAAVAFAGPLVLRSEPPAGSVFIPCEEDTKDPICLTIKRPSQDIITTITHTNGTVEVKKNLYTRAQLNAITLTFSFAWGQTQGISDTRTCQLNYVENGCHSIWYQPLMAYHNGWPNYQTHTHCSPGWGEGSTDSCYDHNWAWANVNQAVGGVTPGNLGCNSGCSGSDYRQCDNGNQGGSLWPNPN</sequence>
<protein>
    <submittedName>
        <fullName evidence="1">Uncharacterized protein</fullName>
    </submittedName>
</protein>
<comment type="caution">
    <text evidence="1">The sequence shown here is derived from an EMBL/GenBank/DDBJ whole genome shotgun (WGS) entry which is preliminary data.</text>
</comment>